<sequence>MTRPRPSRPAMAASMAGAVDLSGLKQRATQPPAPQTGEDTAAGLGAAVAVTEANFEPDVLVRSNQVPVVVLLWSPRSDAAIALAEALGALVTADGGRWSLALVNVDTTPRVAQAFGVQAIPTVVALAGGQPIASFQGTQPVAELRKWVDALLEATAGKLPGAAGAEPEQVDPAVAAARDQLDAGEFLAARASYQAILDADPNHAEAKAAIRQVDWLIRASAADPDVIATADADPGDLEAALTAADVQLLSQDAAGAFGRLIAAVKRTAGDDRARVKARLLELFELFDPADPDVIRARRDLASALY</sequence>
<dbReference type="GO" id="GO:0005829">
    <property type="term" value="C:cytosol"/>
    <property type="evidence" value="ECO:0007669"/>
    <property type="project" value="TreeGrafter"/>
</dbReference>
<reference evidence="5 6" key="1">
    <citation type="submission" date="2016-12" db="EMBL/GenBank/DDBJ databases">
        <title>The new phylogeny of genus Mycobacterium.</title>
        <authorList>
            <person name="Tortoli E."/>
            <person name="Trovato A."/>
            <person name="Cirillo D.M."/>
        </authorList>
    </citation>
    <scope>NUCLEOTIDE SEQUENCE [LARGE SCALE GENOMIC DNA]</scope>
    <source>
        <strain evidence="5 6">DSM 45130</strain>
    </source>
</reference>
<dbReference type="AlphaFoldDB" id="A0A1X0CXC7"/>
<dbReference type="PANTHER" id="PTHR45663">
    <property type="entry name" value="GEO12009P1"/>
    <property type="match status" value="1"/>
</dbReference>
<accession>A0A1X0CXC7</accession>
<proteinExistence type="inferred from homology"/>
<evidence type="ECO:0000259" key="4">
    <source>
        <dbReference type="PROSITE" id="PS51352"/>
    </source>
</evidence>
<dbReference type="InterPro" id="IPR036249">
    <property type="entry name" value="Thioredoxin-like_sf"/>
</dbReference>
<comment type="similarity">
    <text evidence="2">Belongs to the thioredoxin family.</text>
</comment>
<dbReference type="Gene3D" id="3.40.30.10">
    <property type="entry name" value="Glutaredoxin"/>
    <property type="match status" value="1"/>
</dbReference>
<evidence type="ECO:0000313" key="6">
    <source>
        <dbReference type="Proteomes" id="UP000192801"/>
    </source>
</evidence>
<dbReference type="STRING" id="444597.BST26_19640"/>
<dbReference type="InterPro" id="IPR011990">
    <property type="entry name" value="TPR-like_helical_dom_sf"/>
</dbReference>
<dbReference type="GO" id="GO:0045454">
    <property type="term" value="P:cell redox homeostasis"/>
    <property type="evidence" value="ECO:0007669"/>
    <property type="project" value="TreeGrafter"/>
</dbReference>
<dbReference type="GO" id="GO:0006950">
    <property type="term" value="P:response to stress"/>
    <property type="evidence" value="ECO:0007669"/>
    <property type="project" value="UniProtKB-ARBA"/>
</dbReference>
<comment type="function">
    <text evidence="1">Participates in various redox reactions through the reversible oxidation of its active center dithiol to a disulfide and catalyzes dithiol-disulfide exchange reactions.</text>
</comment>
<evidence type="ECO:0000313" key="5">
    <source>
        <dbReference type="EMBL" id="ORA64753.1"/>
    </source>
</evidence>
<evidence type="ECO:0000256" key="2">
    <source>
        <dbReference type="ARBA" id="ARBA00008987"/>
    </source>
</evidence>
<dbReference type="RefSeq" id="WP_083033399.1">
    <property type="nucleotide sequence ID" value="NZ_AP022618.1"/>
</dbReference>
<dbReference type="Pfam" id="PF14561">
    <property type="entry name" value="TPR_20"/>
    <property type="match status" value="1"/>
</dbReference>
<organism evidence="5 6">
    <name type="scientific">Mycolicibacterium insubricum</name>
    <dbReference type="NCBI Taxonomy" id="444597"/>
    <lineage>
        <taxon>Bacteria</taxon>
        <taxon>Bacillati</taxon>
        <taxon>Actinomycetota</taxon>
        <taxon>Actinomycetes</taxon>
        <taxon>Mycobacteriales</taxon>
        <taxon>Mycobacteriaceae</taxon>
        <taxon>Mycolicibacterium</taxon>
    </lineage>
</organism>
<dbReference type="Gene3D" id="1.25.40.10">
    <property type="entry name" value="Tetratricopeptide repeat domain"/>
    <property type="match status" value="1"/>
</dbReference>
<comment type="caution">
    <text evidence="5">The sequence shown here is derived from an EMBL/GenBank/DDBJ whole genome shotgun (WGS) entry which is preliminary data.</text>
</comment>
<dbReference type="PANTHER" id="PTHR45663:SF11">
    <property type="entry name" value="GEO12009P1"/>
    <property type="match status" value="1"/>
</dbReference>
<evidence type="ECO:0000256" key="1">
    <source>
        <dbReference type="ARBA" id="ARBA00003318"/>
    </source>
</evidence>
<feature type="domain" description="Thioredoxin" evidence="4">
    <location>
        <begin position="40"/>
        <end position="153"/>
    </location>
</feature>
<dbReference type="SUPFAM" id="SSF52833">
    <property type="entry name" value="Thioredoxin-like"/>
    <property type="match status" value="1"/>
</dbReference>
<dbReference type="Pfam" id="PF00085">
    <property type="entry name" value="Thioredoxin"/>
    <property type="match status" value="1"/>
</dbReference>
<dbReference type="EMBL" id="MVHS01000072">
    <property type="protein sequence ID" value="ORA64753.1"/>
    <property type="molecule type" value="Genomic_DNA"/>
</dbReference>
<dbReference type="GO" id="GO:0015035">
    <property type="term" value="F:protein-disulfide reductase activity"/>
    <property type="evidence" value="ECO:0007669"/>
    <property type="project" value="TreeGrafter"/>
</dbReference>
<dbReference type="CDD" id="cd02956">
    <property type="entry name" value="ybbN"/>
    <property type="match status" value="1"/>
</dbReference>
<name>A0A1X0CXC7_9MYCO</name>
<keyword evidence="3" id="KW-0676">Redox-active center</keyword>
<dbReference type="OrthoDB" id="5181746at2"/>
<keyword evidence="6" id="KW-1185">Reference proteome</keyword>
<dbReference type="PROSITE" id="PS51352">
    <property type="entry name" value="THIOREDOXIN_2"/>
    <property type="match status" value="1"/>
</dbReference>
<dbReference type="InterPro" id="IPR013766">
    <property type="entry name" value="Thioredoxin_domain"/>
</dbReference>
<gene>
    <name evidence="5" type="ORF">BST26_19640</name>
</gene>
<dbReference type="Proteomes" id="UP000192801">
    <property type="component" value="Unassembled WGS sequence"/>
</dbReference>
<evidence type="ECO:0000256" key="3">
    <source>
        <dbReference type="ARBA" id="ARBA00023284"/>
    </source>
</evidence>
<protein>
    <submittedName>
        <fullName evidence="5">Co-chaperone YbbN</fullName>
    </submittedName>
</protein>